<keyword evidence="4" id="KW-0862">Zinc</keyword>
<keyword evidence="3" id="KW-0479">Metal-binding</keyword>
<sequence length="123" mass="14096">METLLRSSSVPALRSKRRHVGVPSAEKQDELAKLMGQSSAHEVPAYVKIILEALVETREQMETIKEWCAKVTEENNKLKVENSDLRKIIEEKDSRLKSAQSQQSSLPPQHSVDPFFMQHELER</sequence>
<dbReference type="Pfam" id="PF06156">
    <property type="entry name" value="YabA"/>
    <property type="match status" value="1"/>
</dbReference>
<dbReference type="Proteomes" id="UP000054047">
    <property type="component" value="Unassembled WGS sequence"/>
</dbReference>
<feature type="region of interest" description="Disordered" evidence="5">
    <location>
        <begin position="92"/>
        <end position="123"/>
    </location>
</feature>
<dbReference type="EMBL" id="KN732016">
    <property type="protein sequence ID" value="KIH59385.1"/>
    <property type="molecule type" value="Genomic_DNA"/>
</dbReference>
<evidence type="ECO:0000256" key="4">
    <source>
        <dbReference type="ARBA" id="ARBA00022833"/>
    </source>
</evidence>
<reference evidence="6 7" key="1">
    <citation type="submission" date="2013-12" db="EMBL/GenBank/DDBJ databases">
        <title>Draft genome of the parsitic nematode Ancylostoma duodenale.</title>
        <authorList>
            <person name="Mitreva M."/>
        </authorList>
    </citation>
    <scope>NUCLEOTIDE SEQUENCE [LARGE SCALE GENOMIC DNA]</scope>
    <source>
        <strain evidence="6 7">Zhejiang</strain>
    </source>
</reference>
<keyword evidence="7" id="KW-1185">Reference proteome</keyword>
<accession>A0A0C2GE14</accession>
<proteinExistence type="predicted"/>
<dbReference type="InterPro" id="IPR010377">
    <property type="entry name" value="YabA"/>
</dbReference>
<evidence type="ECO:0000313" key="7">
    <source>
        <dbReference type="Proteomes" id="UP000054047"/>
    </source>
</evidence>
<dbReference type="AlphaFoldDB" id="A0A0C2GE14"/>
<evidence type="ECO:0000256" key="2">
    <source>
        <dbReference type="ARBA" id="ARBA00022705"/>
    </source>
</evidence>
<dbReference type="GO" id="GO:0006260">
    <property type="term" value="P:DNA replication"/>
    <property type="evidence" value="ECO:0007669"/>
    <property type="project" value="UniProtKB-KW"/>
</dbReference>
<feature type="compositionally biased region" description="Polar residues" evidence="5">
    <location>
        <begin position="1"/>
        <end position="10"/>
    </location>
</feature>
<evidence type="ECO:0000256" key="5">
    <source>
        <dbReference type="SAM" id="MobiDB-lite"/>
    </source>
</evidence>
<name>A0A0C2GE14_9BILA</name>
<feature type="compositionally biased region" description="Low complexity" evidence="5">
    <location>
        <begin position="97"/>
        <end position="111"/>
    </location>
</feature>
<dbReference type="OrthoDB" id="5872625at2759"/>
<keyword evidence="2" id="KW-0235">DNA replication</keyword>
<evidence type="ECO:0000313" key="6">
    <source>
        <dbReference type="EMBL" id="KIH59385.1"/>
    </source>
</evidence>
<keyword evidence="1" id="KW-0963">Cytoplasm</keyword>
<organism evidence="6 7">
    <name type="scientific">Ancylostoma duodenale</name>
    <dbReference type="NCBI Taxonomy" id="51022"/>
    <lineage>
        <taxon>Eukaryota</taxon>
        <taxon>Metazoa</taxon>
        <taxon>Ecdysozoa</taxon>
        <taxon>Nematoda</taxon>
        <taxon>Chromadorea</taxon>
        <taxon>Rhabditida</taxon>
        <taxon>Rhabditina</taxon>
        <taxon>Rhabditomorpha</taxon>
        <taxon>Strongyloidea</taxon>
        <taxon>Ancylostomatidae</taxon>
        <taxon>Ancylostomatinae</taxon>
        <taxon>Ancylostoma</taxon>
    </lineage>
</organism>
<evidence type="ECO:0000256" key="1">
    <source>
        <dbReference type="ARBA" id="ARBA00022490"/>
    </source>
</evidence>
<gene>
    <name evidence="6" type="ORF">ANCDUO_10386</name>
</gene>
<protein>
    <submittedName>
        <fullName evidence="6">Uncharacterized protein</fullName>
    </submittedName>
</protein>
<feature type="region of interest" description="Disordered" evidence="5">
    <location>
        <begin position="1"/>
        <end position="27"/>
    </location>
</feature>
<evidence type="ECO:0000256" key="3">
    <source>
        <dbReference type="ARBA" id="ARBA00022723"/>
    </source>
</evidence>
<dbReference type="GO" id="GO:0046872">
    <property type="term" value="F:metal ion binding"/>
    <property type="evidence" value="ECO:0007669"/>
    <property type="project" value="UniProtKB-KW"/>
</dbReference>